<comment type="caution">
    <text evidence="2">The sequence shown here is derived from an EMBL/GenBank/DDBJ whole genome shotgun (WGS) entry which is preliminary data.</text>
</comment>
<evidence type="ECO:0000259" key="1">
    <source>
        <dbReference type="PROSITE" id="PS50800"/>
    </source>
</evidence>
<feature type="domain" description="SAP" evidence="1">
    <location>
        <begin position="28"/>
        <end position="62"/>
    </location>
</feature>
<dbReference type="EMBL" id="CAJVPV010005254">
    <property type="protein sequence ID" value="CAG8587730.1"/>
    <property type="molecule type" value="Genomic_DNA"/>
</dbReference>
<evidence type="ECO:0000313" key="2">
    <source>
        <dbReference type="EMBL" id="CAG8587730.1"/>
    </source>
</evidence>
<gene>
    <name evidence="2" type="ORF">AMORRO_LOCUS7208</name>
</gene>
<organism evidence="2 3">
    <name type="scientific">Acaulospora morrowiae</name>
    <dbReference type="NCBI Taxonomy" id="94023"/>
    <lineage>
        <taxon>Eukaryota</taxon>
        <taxon>Fungi</taxon>
        <taxon>Fungi incertae sedis</taxon>
        <taxon>Mucoromycota</taxon>
        <taxon>Glomeromycotina</taxon>
        <taxon>Glomeromycetes</taxon>
        <taxon>Diversisporales</taxon>
        <taxon>Acaulosporaceae</taxon>
        <taxon>Acaulospora</taxon>
    </lineage>
</organism>
<dbReference type="InterPro" id="IPR036361">
    <property type="entry name" value="SAP_dom_sf"/>
</dbReference>
<dbReference type="PROSITE" id="PS50800">
    <property type="entry name" value="SAP"/>
    <property type="match status" value="1"/>
</dbReference>
<dbReference type="Proteomes" id="UP000789342">
    <property type="component" value="Unassembled WGS sequence"/>
</dbReference>
<keyword evidence="3" id="KW-1185">Reference proteome</keyword>
<accession>A0A9N9C1W2</accession>
<name>A0A9N9C1W2_9GLOM</name>
<evidence type="ECO:0000313" key="3">
    <source>
        <dbReference type="Proteomes" id="UP000789342"/>
    </source>
</evidence>
<dbReference type="Gene3D" id="1.10.720.30">
    <property type="entry name" value="SAP domain"/>
    <property type="match status" value="1"/>
</dbReference>
<dbReference type="Pfam" id="PF02037">
    <property type="entry name" value="SAP"/>
    <property type="match status" value="1"/>
</dbReference>
<dbReference type="SMART" id="SM00513">
    <property type="entry name" value="SAP"/>
    <property type="match status" value="1"/>
</dbReference>
<dbReference type="AlphaFoldDB" id="A0A9N9C1W2"/>
<dbReference type="InterPro" id="IPR003034">
    <property type="entry name" value="SAP_dom"/>
</dbReference>
<reference evidence="2" key="1">
    <citation type="submission" date="2021-06" db="EMBL/GenBank/DDBJ databases">
        <authorList>
            <person name="Kallberg Y."/>
            <person name="Tangrot J."/>
            <person name="Rosling A."/>
        </authorList>
    </citation>
    <scope>NUCLEOTIDE SEQUENCE</scope>
    <source>
        <strain evidence="2">CL551</strain>
    </source>
</reference>
<feature type="non-terminal residue" evidence="2">
    <location>
        <position position="72"/>
    </location>
</feature>
<dbReference type="SUPFAM" id="SSF68906">
    <property type="entry name" value="SAP domain"/>
    <property type="match status" value="1"/>
</dbReference>
<protein>
    <submittedName>
        <fullName evidence="2">2632_t:CDS:1</fullName>
    </submittedName>
</protein>
<proteinExistence type="predicted"/>
<sequence>MSFAKTCLQNIKNKGITDEITVQNDIRKSNMSLEELRNLCQLLNLDSGGSKPDLIDRLRKISNNSDLPLCES</sequence>